<dbReference type="InterPro" id="IPR036638">
    <property type="entry name" value="HLH_DNA-bd_sf"/>
</dbReference>
<dbReference type="InParanoid" id="A0A1E7ES29"/>
<organism evidence="3 4">
    <name type="scientific">Fragilariopsis cylindrus CCMP1102</name>
    <dbReference type="NCBI Taxonomy" id="635003"/>
    <lineage>
        <taxon>Eukaryota</taxon>
        <taxon>Sar</taxon>
        <taxon>Stramenopiles</taxon>
        <taxon>Ochrophyta</taxon>
        <taxon>Bacillariophyta</taxon>
        <taxon>Bacillariophyceae</taxon>
        <taxon>Bacillariophycidae</taxon>
        <taxon>Bacillariales</taxon>
        <taxon>Bacillariaceae</taxon>
        <taxon>Fragilariopsis</taxon>
    </lineage>
</organism>
<dbReference type="InterPro" id="IPR000014">
    <property type="entry name" value="PAS"/>
</dbReference>
<dbReference type="PROSITE" id="PS50112">
    <property type="entry name" value="PAS"/>
    <property type="match status" value="1"/>
</dbReference>
<feature type="region of interest" description="Disordered" evidence="1">
    <location>
        <begin position="273"/>
        <end position="338"/>
    </location>
</feature>
<dbReference type="AlphaFoldDB" id="A0A1E7ES29"/>
<dbReference type="Gene3D" id="3.30.450.20">
    <property type="entry name" value="PAS domain"/>
    <property type="match status" value="1"/>
</dbReference>
<evidence type="ECO:0000313" key="4">
    <source>
        <dbReference type="Proteomes" id="UP000095751"/>
    </source>
</evidence>
<feature type="compositionally biased region" description="Polar residues" evidence="1">
    <location>
        <begin position="411"/>
        <end position="422"/>
    </location>
</feature>
<name>A0A1E7ES29_9STRA</name>
<protein>
    <recommendedName>
        <fullName evidence="2">PAS domain-containing protein</fullName>
    </recommendedName>
</protein>
<dbReference type="SMART" id="SM00091">
    <property type="entry name" value="PAS"/>
    <property type="match status" value="1"/>
</dbReference>
<gene>
    <name evidence="3" type="ORF">FRACYDRAFT_264434</name>
</gene>
<feature type="compositionally biased region" description="Pro residues" evidence="1">
    <location>
        <begin position="873"/>
        <end position="885"/>
    </location>
</feature>
<feature type="region of interest" description="Disordered" evidence="1">
    <location>
        <begin position="767"/>
        <end position="799"/>
    </location>
</feature>
<feature type="compositionally biased region" description="Acidic residues" evidence="1">
    <location>
        <begin position="904"/>
        <end position="915"/>
    </location>
</feature>
<evidence type="ECO:0000313" key="3">
    <source>
        <dbReference type="EMBL" id="OEU08830.1"/>
    </source>
</evidence>
<feature type="compositionally biased region" description="Low complexity" evidence="1">
    <location>
        <begin position="569"/>
        <end position="579"/>
    </location>
</feature>
<feature type="compositionally biased region" description="Basic and acidic residues" evidence="1">
    <location>
        <begin position="535"/>
        <end position="562"/>
    </location>
</feature>
<dbReference type="CDD" id="cd00130">
    <property type="entry name" value="PAS"/>
    <property type="match status" value="1"/>
</dbReference>
<feature type="compositionally biased region" description="Basic and acidic residues" evidence="1">
    <location>
        <begin position="655"/>
        <end position="669"/>
    </location>
</feature>
<feature type="compositionally biased region" description="Basic residues" evidence="1">
    <location>
        <begin position="837"/>
        <end position="856"/>
    </location>
</feature>
<evidence type="ECO:0000259" key="2">
    <source>
        <dbReference type="PROSITE" id="PS50112"/>
    </source>
</evidence>
<feature type="region of interest" description="Disordered" evidence="1">
    <location>
        <begin position="478"/>
        <end position="688"/>
    </location>
</feature>
<feature type="region of interest" description="Disordered" evidence="1">
    <location>
        <begin position="36"/>
        <end position="55"/>
    </location>
</feature>
<dbReference type="GO" id="GO:0046983">
    <property type="term" value="F:protein dimerization activity"/>
    <property type="evidence" value="ECO:0007669"/>
    <property type="project" value="InterPro"/>
</dbReference>
<feature type="region of interest" description="Disordered" evidence="1">
    <location>
        <begin position="78"/>
        <end position="99"/>
    </location>
</feature>
<dbReference type="NCBIfam" id="TIGR00229">
    <property type="entry name" value="sensory_box"/>
    <property type="match status" value="1"/>
</dbReference>
<feature type="compositionally biased region" description="Basic and acidic residues" evidence="1">
    <location>
        <begin position="676"/>
        <end position="687"/>
    </location>
</feature>
<feature type="domain" description="PAS" evidence="2">
    <location>
        <begin position="696"/>
        <end position="766"/>
    </location>
</feature>
<accession>A0A1E7ES29</accession>
<keyword evidence="4" id="KW-1185">Reference proteome</keyword>
<reference evidence="3 4" key="1">
    <citation type="submission" date="2016-09" db="EMBL/GenBank/DDBJ databases">
        <title>Extensive genetic diversity and differential bi-allelic expression allows diatom success in the polar Southern Ocean.</title>
        <authorList>
            <consortium name="DOE Joint Genome Institute"/>
            <person name="Mock T."/>
            <person name="Otillar R.P."/>
            <person name="Strauss J."/>
            <person name="Dupont C."/>
            <person name="Frickenhaus S."/>
            <person name="Maumus F."/>
            <person name="Mcmullan M."/>
            <person name="Sanges R."/>
            <person name="Schmutz J."/>
            <person name="Toseland A."/>
            <person name="Valas R."/>
            <person name="Veluchamy A."/>
            <person name="Ward B.J."/>
            <person name="Allen A."/>
            <person name="Barry K."/>
            <person name="Falciatore A."/>
            <person name="Ferrante M."/>
            <person name="Fortunato A.E."/>
            <person name="Gloeckner G."/>
            <person name="Gruber A."/>
            <person name="Hipkin R."/>
            <person name="Janech M."/>
            <person name="Kroth P."/>
            <person name="Leese F."/>
            <person name="Lindquist E."/>
            <person name="Lyon B.R."/>
            <person name="Martin J."/>
            <person name="Mayer C."/>
            <person name="Parker M."/>
            <person name="Quesneville H."/>
            <person name="Raymond J."/>
            <person name="Uhlig C."/>
            <person name="Valentin K.U."/>
            <person name="Worden A.Z."/>
            <person name="Armbrust E.V."/>
            <person name="Bowler C."/>
            <person name="Green B."/>
            <person name="Moulton V."/>
            <person name="Van Oosterhout C."/>
            <person name="Grigoriev I."/>
        </authorList>
    </citation>
    <scope>NUCLEOTIDE SEQUENCE [LARGE SCALE GENOMIC DNA]</scope>
    <source>
        <strain evidence="3 4">CCMP1102</strain>
    </source>
</reference>
<feature type="compositionally biased region" description="Polar residues" evidence="1">
    <location>
        <begin position="516"/>
        <end position="534"/>
    </location>
</feature>
<feature type="compositionally biased region" description="Low complexity" evidence="1">
    <location>
        <begin position="153"/>
        <end position="162"/>
    </location>
</feature>
<dbReference type="SUPFAM" id="SSF47459">
    <property type="entry name" value="HLH, helix-loop-helix DNA-binding domain"/>
    <property type="match status" value="1"/>
</dbReference>
<dbReference type="Proteomes" id="UP000095751">
    <property type="component" value="Unassembled WGS sequence"/>
</dbReference>
<dbReference type="KEGG" id="fcy:FRACYDRAFT_264434"/>
<sequence length="915" mass="99544">MDNLGEWDQSEDHPDFDPNLLANVDSWAVDNDGVDHVHHVNNNDQHSRKSRSHSNQWTNLGVADFDEQQDNNNINTANNNCNSNSSNKNSSEEQVTISTETVEAAVEAAVAAISETSGSVTSGYSSARINQTTTQHHHLHPLGIQSSASCPDHTTTTGTQSHSGGGVGSSTHQQHPYPAMSFPQHHHEHQGLCSIDLSQALERSVAAPSSASSTNQNMSSLAANFMMAQSGNSSFIAAAAAAAAASTTAPCATTAAATNVAVVAHQLQQQQQQQQPCTIPSSIKHKTTTTVATSTKINKKKKSNKGRASSRQPKSSVSKTRKKKTASTTTGSSSALPPFYLFDAPVELRANFMQNQRRLGLPIQNDPNSYHYGETVNGFHPHQYQLPLGATETTSTATSAGPDGGGLPSPSEGNHSAATNKGGQVKNEREQKRAQKITELIEQLRLQMEDGGWQVEARSKFHTLSNCAEYVKHMITSTSEKEKTNEKLKSDLDEKQRKLEREKEEKAIQEGRSDPESVTSSLTSNMSDNTLCSSRHNEDEKSNKRKLSDDTDQEGSSRDTNNKKLCTVSSEATFEESSGSGSGGIGDGPSAQGCSISKTISTVSDMTSSNRGSSSNNSGSGSGSSDDVPTEQDSPSGMGDGEEQLSTGSISSDVAVDRGKTSRDPHSSHMDVVFNNDKRMGRKRPPEEVTSLERSFELNYEEVFDKSNIPQLIASTSGKIVTWNECFAKATGYRKSEIERMTIFSLVKPENLAKFFEIVAAALRPPDDEIEKSNDTANEESKNISPEKDATTTPITLMHDKDPRRRCFHCVFTNTKGTNKKMGIITPELLASLFAKPSRRRRKHHSSHGRQRKRARGSNENHSVKQVSNEQPECPPSPLLMPPPYGKEEMKEPDSTNSMKSDDIYIEEMSIDDIM</sequence>
<feature type="compositionally biased region" description="Low complexity" evidence="1">
    <location>
        <begin position="608"/>
        <end position="625"/>
    </location>
</feature>
<dbReference type="SUPFAM" id="SSF55785">
    <property type="entry name" value="PYP-like sensor domain (PAS domain)"/>
    <property type="match status" value="1"/>
</dbReference>
<feature type="compositionally biased region" description="Polar residues" evidence="1">
    <location>
        <begin position="594"/>
        <end position="607"/>
    </location>
</feature>
<proteinExistence type="predicted"/>
<feature type="compositionally biased region" description="Basic and acidic residues" evidence="1">
    <location>
        <begin position="767"/>
        <end position="790"/>
    </location>
</feature>
<feature type="region of interest" description="Disordered" evidence="1">
    <location>
        <begin position="833"/>
        <end position="915"/>
    </location>
</feature>
<feature type="region of interest" description="Disordered" evidence="1">
    <location>
        <begin position="134"/>
        <end position="190"/>
    </location>
</feature>
<evidence type="ECO:0000256" key="1">
    <source>
        <dbReference type="SAM" id="MobiDB-lite"/>
    </source>
</evidence>
<feature type="compositionally biased region" description="Basic and acidic residues" evidence="1">
    <location>
        <begin position="479"/>
        <end position="515"/>
    </location>
</feature>
<dbReference type="OrthoDB" id="48990at2759"/>
<dbReference type="InterPro" id="IPR035965">
    <property type="entry name" value="PAS-like_dom_sf"/>
</dbReference>
<dbReference type="EMBL" id="KV784378">
    <property type="protein sequence ID" value="OEU08830.1"/>
    <property type="molecule type" value="Genomic_DNA"/>
</dbReference>
<feature type="region of interest" description="Disordered" evidence="1">
    <location>
        <begin position="393"/>
        <end position="432"/>
    </location>
</feature>